<dbReference type="KEGG" id="haei:MUN82_08905"/>
<keyword evidence="2" id="KW-1185">Reference proteome</keyword>
<dbReference type="EMBL" id="CP095053">
    <property type="protein sequence ID" value="UOR07202.1"/>
    <property type="molecule type" value="Genomic_DNA"/>
</dbReference>
<sequence length="72" mass="8259">MCKTISRQRLRVLAPLLVFRMLAMQKRHWKLIEARSWQVIDQKLDTPTTCQNTSCPARGLCKKSSSTPSLSL</sequence>
<dbReference type="AlphaFoldDB" id="A0A8T9SY79"/>
<dbReference type="Proteomes" id="UP000829925">
    <property type="component" value="Chromosome"/>
</dbReference>
<proteinExistence type="predicted"/>
<organism evidence="1 2">
    <name type="scientific">Hymenobacter aerilatus</name>
    <dbReference type="NCBI Taxonomy" id="2932251"/>
    <lineage>
        <taxon>Bacteria</taxon>
        <taxon>Pseudomonadati</taxon>
        <taxon>Bacteroidota</taxon>
        <taxon>Cytophagia</taxon>
        <taxon>Cytophagales</taxon>
        <taxon>Hymenobacteraceae</taxon>
        <taxon>Hymenobacter</taxon>
    </lineage>
</organism>
<protein>
    <submittedName>
        <fullName evidence="1">Uncharacterized protein</fullName>
    </submittedName>
</protein>
<reference evidence="1 2" key="1">
    <citation type="submission" date="2022-04" db="EMBL/GenBank/DDBJ databases">
        <title>Hymenobacter sp. isolated from the air.</title>
        <authorList>
            <person name="Won M."/>
            <person name="Lee C.-M."/>
            <person name="Woen H.-Y."/>
            <person name="Kwon S.-W."/>
        </authorList>
    </citation>
    <scope>NUCLEOTIDE SEQUENCE [LARGE SCALE GENOMIC DNA]</scope>
    <source>
        <strain evidence="2">5413 J-13</strain>
    </source>
</reference>
<name>A0A8T9SY79_9BACT</name>
<evidence type="ECO:0000313" key="1">
    <source>
        <dbReference type="EMBL" id="UOR07202.1"/>
    </source>
</evidence>
<evidence type="ECO:0000313" key="2">
    <source>
        <dbReference type="Proteomes" id="UP000829925"/>
    </source>
</evidence>
<dbReference type="RefSeq" id="WP_245096776.1">
    <property type="nucleotide sequence ID" value="NZ_CP095053.1"/>
</dbReference>
<gene>
    <name evidence="1" type="ORF">MUN82_08905</name>
</gene>
<accession>A0A8T9SY79</accession>